<name>A0AAD7I9M6_9AGAR</name>
<dbReference type="AlphaFoldDB" id="A0AAD7I9M6"/>
<dbReference type="Proteomes" id="UP001215598">
    <property type="component" value="Unassembled WGS sequence"/>
</dbReference>
<sequence length="524" mass="58194">MSVLPCVACGASARQAEVDLISAVGARQSLLLNSNVPPEASDLASVQTTITETDAQLANLDAQIARRPASLRDLEERRTMLWNYRTRTHAILSPLRRVPPELLGHIFLCTLPGAVEALKRGRIDMADSPWLLTQISSHWRAVALSIPSLWSNISIDYMESFHNASTYSLPLVETQIQRSRELRIHFYGCEEMDATPQTAMLQLLSHHSLRWRDLSLGITSAMAPFLPSLRDRLPALKTLWIHWNIPQSHPAVTPLDCFQTASSLVNVGIHNSELYVPILFPAHALTRYELNAPWDFHLGILNNAPSLVEARIIIYSDQEPWPVLAQPILLPHLRRLYLSHPEFADSLVLPALEELAGEVPNLDMAALLRALVERSSCTLRRLASIRTVSAQAIIELLRRFPSITELAISMDSMNHYQAVHSLIAALTSLSGDPSLAPGLNQILFGCQYGTDIDYEVYLDMLKSRWNAENCDLKLAALLIDSGKAPDQATLDGLAALRRDGLYLSVLTGSAAGDEMNLWSYATDW</sequence>
<organism evidence="1 2">
    <name type="scientific">Mycena metata</name>
    <dbReference type="NCBI Taxonomy" id="1033252"/>
    <lineage>
        <taxon>Eukaryota</taxon>
        <taxon>Fungi</taxon>
        <taxon>Dikarya</taxon>
        <taxon>Basidiomycota</taxon>
        <taxon>Agaricomycotina</taxon>
        <taxon>Agaricomycetes</taxon>
        <taxon>Agaricomycetidae</taxon>
        <taxon>Agaricales</taxon>
        <taxon>Marasmiineae</taxon>
        <taxon>Mycenaceae</taxon>
        <taxon>Mycena</taxon>
    </lineage>
</organism>
<evidence type="ECO:0008006" key="3">
    <source>
        <dbReference type="Google" id="ProtNLM"/>
    </source>
</evidence>
<dbReference type="EMBL" id="JARKIB010000118">
    <property type="protein sequence ID" value="KAJ7737091.1"/>
    <property type="molecule type" value="Genomic_DNA"/>
</dbReference>
<accession>A0AAD7I9M6</accession>
<keyword evidence="2" id="KW-1185">Reference proteome</keyword>
<protein>
    <recommendedName>
        <fullName evidence="3">F-box domain-containing protein</fullName>
    </recommendedName>
</protein>
<gene>
    <name evidence="1" type="ORF">B0H16DRAFT_1891740</name>
</gene>
<evidence type="ECO:0000313" key="2">
    <source>
        <dbReference type="Proteomes" id="UP001215598"/>
    </source>
</evidence>
<reference evidence="1" key="1">
    <citation type="submission" date="2023-03" db="EMBL/GenBank/DDBJ databases">
        <title>Massive genome expansion in bonnet fungi (Mycena s.s.) driven by repeated elements and novel gene families across ecological guilds.</title>
        <authorList>
            <consortium name="Lawrence Berkeley National Laboratory"/>
            <person name="Harder C.B."/>
            <person name="Miyauchi S."/>
            <person name="Viragh M."/>
            <person name="Kuo A."/>
            <person name="Thoen E."/>
            <person name="Andreopoulos B."/>
            <person name="Lu D."/>
            <person name="Skrede I."/>
            <person name="Drula E."/>
            <person name="Henrissat B."/>
            <person name="Morin E."/>
            <person name="Kohler A."/>
            <person name="Barry K."/>
            <person name="LaButti K."/>
            <person name="Morin E."/>
            <person name="Salamov A."/>
            <person name="Lipzen A."/>
            <person name="Mereny Z."/>
            <person name="Hegedus B."/>
            <person name="Baldrian P."/>
            <person name="Stursova M."/>
            <person name="Weitz H."/>
            <person name="Taylor A."/>
            <person name="Grigoriev I.V."/>
            <person name="Nagy L.G."/>
            <person name="Martin F."/>
            <person name="Kauserud H."/>
        </authorList>
    </citation>
    <scope>NUCLEOTIDE SEQUENCE</scope>
    <source>
        <strain evidence="1">CBHHK182m</strain>
    </source>
</reference>
<comment type="caution">
    <text evidence="1">The sequence shown here is derived from an EMBL/GenBank/DDBJ whole genome shotgun (WGS) entry which is preliminary data.</text>
</comment>
<evidence type="ECO:0000313" key="1">
    <source>
        <dbReference type="EMBL" id="KAJ7737091.1"/>
    </source>
</evidence>
<proteinExistence type="predicted"/>
<dbReference type="InterPro" id="IPR032675">
    <property type="entry name" value="LRR_dom_sf"/>
</dbReference>
<dbReference type="Gene3D" id="3.80.10.10">
    <property type="entry name" value="Ribonuclease Inhibitor"/>
    <property type="match status" value="1"/>
</dbReference>